<accession>H3A417</accession>
<keyword evidence="3" id="KW-0175">Coiled coil</keyword>
<organism evidence="4 5">
    <name type="scientific">Latimeria chalumnae</name>
    <name type="common">Coelacanth</name>
    <dbReference type="NCBI Taxonomy" id="7897"/>
    <lineage>
        <taxon>Eukaryota</taxon>
        <taxon>Metazoa</taxon>
        <taxon>Chordata</taxon>
        <taxon>Craniata</taxon>
        <taxon>Vertebrata</taxon>
        <taxon>Euteleostomi</taxon>
        <taxon>Coelacanthiformes</taxon>
        <taxon>Coelacanthidae</taxon>
        <taxon>Latimeria</taxon>
    </lineage>
</organism>
<dbReference type="EMBL" id="AFYH01245520">
    <property type="status" value="NOT_ANNOTATED_CDS"/>
    <property type="molecule type" value="Genomic_DNA"/>
</dbReference>
<dbReference type="EMBL" id="AFYH01245521">
    <property type="status" value="NOT_ANNOTATED_CDS"/>
    <property type="molecule type" value="Genomic_DNA"/>
</dbReference>
<protein>
    <submittedName>
        <fullName evidence="4">Meiotic double-stranded break formation protein 4</fullName>
    </submittedName>
</protein>
<reference evidence="4" key="2">
    <citation type="submission" date="2025-08" db="UniProtKB">
        <authorList>
            <consortium name="Ensembl"/>
        </authorList>
    </citation>
    <scope>IDENTIFICATION</scope>
</reference>
<dbReference type="PANTHER" id="PTHR28575:SF1">
    <property type="entry name" value="MEIOSIS-SPECIFIC PROTEIN MEI4"/>
    <property type="match status" value="1"/>
</dbReference>
<dbReference type="Proteomes" id="UP000008672">
    <property type="component" value="Unassembled WGS sequence"/>
</dbReference>
<dbReference type="STRING" id="7897.ENSLACP00000004388"/>
<dbReference type="Pfam" id="PF13971">
    <property type="entry name" value="Mei4"/>
    <property type="match status" value="1"/>
</dbReference>
<feature type="coiled-coil region" evidence="3">
    <location>
        <begin position="242"/>
        <end position="269"/>
    </location>
</feature>
<reference evidence="5" key="1">
    <citation type="submission" date="2011-08" db="EMBL/GenBank/DDBJ databases">
        <title>The draft genome of Latimeria chalumnae.</title>
        <authorList>
            <person name="Di Palma F."/>
            <person name="Alfoldi J."/>
            <person name="Johnson J."/>
            <person name="Berlin A."/>
            <person name="Gnerre S."/>
            <person name="Jaffe D."/>
            <person name="MacCallum I."/>
            <person name="Young S."/>
            <person name="Walker B.J."/>
            <person name="Lander E."/>
            <person name="Lindblad-Toh K."/>
        </authorList>
    </citation>
    <scope>NUCLEOTIDE SEQUENCE [LARGE SCALE GENOMIC DNA]</scope>
    <source>
        <strain evidence="5">Wild caught</strain>
    </source>
</reference>
<dbReference type="Ensembl" id="ENSLACT00000004426.1">
    <property type="protein sequence ID" value="ENSLACP00000004388.1"/>
    <property type="gene ID" value="ENSLACG00000003901.1"/>
</dbReference>
<dbReference type="EMBL" id="AFYH01245519">
    <property type="status" value="NOT_ANNOTATED_CDS"/>
    <property type="molecule type" value="Genomic_DNA"/>
</dbReference>
<evidence type="ECO:0000256" key="3">
    <source>
        <dbReference type="SAM" id="Coils"/>
    </source>
</evidence>
<name>H3A417_LATCH</name>
<gene>
    <name evidence="4" type="primary">MEI4</name>
</gene>
<dbReference type="GO" id="GO:0007283">
    <property type="term" value="P:spermatogenesis"/>
    <property type="evidence" value="ECO:0007669"/>
    <property type="project" value="TreeGrafter"/>
</dbReference>
<evidence type="ECO:0000256" key="2">
    <source>
        <dbReference type="ARBA" id="ARBA00093453"/>
    </source>
</evidence>
<dbReference type="AlphaFoldDB" id="H3A417"/>
<dbReference type="PANTHER" id="PTHR28575">
    <property type="entry name" value="MEIOSIS-SPECIFIC PROTEIN MEI4"/>
    <property type="match status" value="1"/>
</dbReference>
<dbReference type="eggNOG" id="ENOG502S31K">
    <property type="taxonomic scope" value="Eukaryota"/>
</dbReference>
<dbReference type="FunCoup" id="H3A417">
    <property type="interactions" value="11"/>
</dbReference>
<keyword evidence="5" id="KW-1185">Reference proteome</keyword>
<dbReference type="InterPro" id="IPR025888">
    <property type="entry name" value="MEI4"/>
</dbReference>
<dbReference type="GO" id="GO:0000800">
    <property type="term" value="C:lateral element"/>
    <property type="evidence" value="ECO:0007669"/>
    <property type="project" value="TreeGrafter"/>
</dbReference>
<evidence type="ECO:0000256" key="1">
    <source>
        <dbReference type="ARBA" id="ARBA00023254"/>
    </source>
</evidence>
<evidence type="ECO:0000313" key="5">
    <source>
        <dbReference type="Proteomes" id="UP000008672"/>
    </source>
</evidence>
<comment type="similarity">
    <text evidence="2">Belongs to the MEI4L family.</text>
</comment>
<proteinExistence type="inferred from homology"/>
<evidence type="ECO:0000313" key="4">
    <source>
        <dbReference type="Ensembl" id="ENSLACP00000004388.1"/>
    </source>
</evidence>
<dbReference type="GO" id="GO:0006310">
    <property type="term" value="P:DNA recombination"/>
    <property type="evidence" value="ECO:0007669"/>
    <property type="project" value="InterPro"/>
</dbReference>
<dbReference type="GeneTree" id="ENSGT00390000013856"/>
<dbReference type="GO" id="GO:0042138">
    <property type="term" value="P:meiotic DNA double-strand break formation"/>
    <property type="evidence" value="ECO:0007669"/>
    <property type="project" value="InterPro"/>
</dbReference>
<keyword evidence="1" id="KW-0469">Meiosis</keyword>
<dbReference type="HOGENOM" id="CLU_055456_0_0_1"/>
<reference evidence="4" key="3">
    <citation type="submission" date="2025-09" db="UniProtKB">
        <authorList>
            <consortium name="Ensembl"/>
        </authorList>
    </citation>
    <scope>IDENTIFICATION</scope>
</reference>
<dbReference type="OMA" id="LECPENN"/>
<dbReference type="GO" id="GO:0048477">
    <property type="term" value="P:oogenesis"/>
    <property type="evidence" value="ECO:0007669"/>
    <property type="project" value="TreeGrafter"/>
</dbReference>
<dbReference type="InParanoid" id="H3A417"/>
<sequence>KEQPAWYLKTIKLALALAIIRTRPPGKSSREYTKYLARVLSCQEEKWRTKAEALEAEVLRLRQELLLYRVHSALWDSNNVNVLRKKLFKKEIKKAKANYTLIDDDSGCDTSTEKEINSLDLCTLEHPEVQYLNASSFTFSSAVLLSKQIGWSVKEKTLFFHTQFLQNLIGLRKLAEQGSLTADLMALGSDCSVITDSVSQVVHGVITFCKDPKPFSSDSYLIEAVKVLGSLINEAQFPKPVFNQCYKKVEELEREIMKLILENKDINRVSTVLSVLSSLRSILILAKKKKKK</sequence>
<dbReference type="GO" id="GO:0007129">
    <property type="term" value="P:homologous chromosome pairing at meiosis"/>
    <property type="evidence" value="ECO:0007669"/>
    <property type="project" value="TreeGrafter"/>
</dbReference>